<dbReference type="Proteomes" id="UP001168877">
    <property type="component" value="Unassembled WGS sequence"/>
</dbReference>
<dbReference type="EMBL" id="JAUESC010000382">
    <property type="protein sequence ID" value="KAK0586233.1"/>
    <property type="molecule type" value="Genomic_DNA"/>
</dbReference>
<evidence type="ECO:0000256" key="1">
    <source>
        <dbReference type="ARBA" id="ARBA00022630"/>
    </source>
</evidence>
<evidence type="ECO:0000256" key="3">
    <source>
        <dbReference type="ARBA" id="ARBA00023002"/>
    </source>
</evidence>
<name>A0AA39S5X7_ACESA</name>
<keyword evidence="3" id="KW-0560">Oxidoreductase</keyword>
<sequence>MQHQLSSPPHSCNVAVIGAGASGIVAARELRREGHNVVVFEKDNQIGGTWVYTHRVETDPIGLDPDREIIHSSLYCSLRTNLPREVMGYTDYPFVPRNSGSEDPRQ</sequence>
<dbReference type="InterPro" id="IPR036188">
    <property type="entry name" value="FAD/NAD-bd_sf"/>
</dbReference>
<gene>
    <name evidence="4" type="ORF">LWI29_003219</name>
</gene>
<keyword evidence="1" id="KW-0285">Flavoprotein</keyword>
<dbReference type="Gene3D" id="3.50.50.60">
    <property type="entry name" value="FAD/NAD(P)-binding domain"/>
    <property type="match status" value="1"/>
</dbReference>
<evidence type="ECO:0000313" key="4">
    <source>
        <dbReference type="EMBL" id="KAK0586233.1"/>
    </source>
</evidence>
<organism evidence="4 5">
    <name type="scientific">Acer saccharum</name>
    <name type="common">Sugar maple</name>
    <dbReference type="NCBI Taxonomy" id="4024"/>
    <lineage>
        <taxon>Eukaryota</taxon>
        <taxon>Viridiplantae</taxon>
        <taxon>Streptophyta</taxon>
        <taxon>Embryophyta</taxon>
        <taxon>Tracheophyta</taxon>
        <taxon>Spermatophyta</taxon>
        <taxon>Magnoliopsida</taxon>
        <taxon>eudicotyledons</taxon>
        <taxon>Gunneridae</taxon>
        <taxon>Pentapetalae</taxon>
        <taxon>rosids</taxon>
        <taxon>malvids</taxon>
        <taxon>Sapindales</taxon>
        <taxon>Sapindaceae</taxon>
        <taxon>Hippocastanoideae</taxon>
        <taxon>Acereae</taxon>
        <taxon>Acer</taxon>
    </lineage>
</organism>
<evidence type="ECO:0000313" key="5">
    <source>
        <dbReference type="Proteomes" id="UP001168877"/>
    </source>
</evidence>
<proteinExistence type="predicted"/>
<protein>
    <recommendedName>
        <fullName evidence="6">Flavin-containing monooxygenase</fullName>
    </recommendedName>
</protein>
<dbReference type="Pfam" id="PF13450">
    <property type="entry name" value="NAD_binding_8"/>
    <property type="match status" value="1"/>
</dbReference>
<dbReference type="SUPFAM" id="SSF51905">
    <property type="entry name" value="FAD/NAD(P)-binding domain"/>
    <property type="match status" value="1"/>
</dbReference>
<dbReference type="PANTHER" id="PTHR23023">
    <property type="entry name" value="DIMETHYLANILINE MONOOXYGENASE"/>
    <property type="match status" value="1"/>
</dbReference>
<keyword evidence="5" id="KW-1185">Reference proteome</keyword>
<dbReference type="PRINTS" id="PR00419">
    <property type="entry name" value="ADXRDTASE"/>
</dbReference>
<evidence type="ECO:0000256" key="2">
    <source>
        <dbReference type="ARBA" id="ARBA00022827"/>
    </source>
</evidence>
<dbReference type="GO" id="GO:0016491">
    <property type="term" value="F:oxidoreductase activity"/>
    <property type="evidence" value="ECO:0007669"/>
    <property type="project" value="UniProtKB-KW"/>
</dbReference>
<reference evidence="4" key="2">
    <citation type="submission" date="2023-06" db="EMBL/GenBank/DDBJ databases">
        <authorList>
            <person name="Swenson N.G."/>
            <person name="Wegrzyn J.L."/>
            <person name="Mcevoy S.L."/>
        </authorList>
    </citation>
    <scope>NUCLEOTIDE SEQUENCE</scope>
    <source>
        <strain evidence="4">NS2018</strain>
        <tissue evidence="4">Leaf</tissue>
    </source>
</reference>
<evidence type="ECO:0008006" key="6">
    <source>
        <dbReference type="Google" id="ProtNLM"/>
    </source>
</evidence>
<comment type="caution">
    <text evidence="4">The sequence shown here is derived from an EMBL/GenBank/DDBJ whole genome shotgun (WGS) entry which is preliminary data.</text>
</comment>
<dbReference type="InterPro" id="IPR050346">
    <property type="entry name" value="FMO-like"/>
</dbReference>
<reference evidence="4" key="1">
    <citation type="journal article" date="2022" name="Plant J.">
        <title>Strategies of tolerance reflected in two North American maple genomes.</title>
        <authorList>
            <person name="McEvoy S.L."/>
            <person name="Sezen U.U."/>
            <person name="Trouern-Trend A."/>
            <person name="McMahon S.M."/>
            <person name="Schaberg P.G."/>
            <person name="Yang J."/>
            <person name="Wegrzyn J.L."/>
            <person name="Swenson N.G."/>
        </authorList>
    </citation>
    <scope>NUCLEOTIDE SEQUENCE</scope>
    <source>
        <strain evidence="4">NS2018</strain>
    </source>
</reference>
<keyword evidence="2" id="KW-0274">FAD</keyword>
<dbReference type="AlphaFoldDB" id="A0AA39S5X7"/>
<accession>A0AA39S5X7</accession>